<feature type="region of interest" description="Disordered" evidence="3">
    <location>
        <begin position="384"/>
        <end position="516"/>
    </location>
</feature>
<reference evidence="6 7" key="1">
    <citation type="submission" date="2020-10" db="EMBL/GenBank/DDBJ databases">
        <authorList>
            <person name="Klimov P.B."/>
            <person name="Dyachkov S.M."/>
            <person name="Chetverikov P.E."/>
        </authorList>
    </citation>
    <scope>NUCLEOTIDE SEQUENCE [LARGE SCALE GENOMIC DNA]</scope>
    <source>
        <strain evidence="6">BMOC 18-1129-001#AD2665</strain>
        <tissue evidence="6">Entire mites</tissue>
    </source>
</reference>
<feature type="compositionally biased region" description="Low complexity" evidence="3">
    <location>
        <begin position="150"/>
        <end position="163"/>
    </location>
</feature>
<feature type="region of interest" description="Disordered" evidence="3">
    <location>
        <begin position="633"/>
        <end position="738"/>
    </location>
</feature>
<dbReference type="InterPro" id="IPR000949">
    <property type="entry name" value="ELM2_dom"/>
</dbReference>
<dbReference type="InterPro" id="IPR001005">
    <property type="entry name" value="SANT/Myb"/>
</dbReference>
<feature type="compositionally biased region" description="Polar residues" evidence="3">
    <location>
        <begin position="218"/>
        <end position="231"/>
    </location>
</feature>
<feature type="region of interest" description="Disordered" evidence="3">
    <location>
        <begin position="970"/>
        <end position="998"/>
    </location>
</feature>
<dbReference type="SUPFAM" id="SSF46689">
    <property type="entry name" value="Homeodomain-like"/>
    <property type="match status" value="1"/>
</dbReference>
<feature type="compositionally biased region" description="Polar residues" evidence="3">
    <location>
        <begin position="646"/>
        <end position="659"/>
    </location>
</feature>
<dbReference type="SMART" id="SM01189">
    <property type="entry name" value="ELM2"/>
    <property type="match status" value="1"/>
</dbReference>
<dbReference type="SMART" id="SM00717">
    <property type="entry name" value="SANT"/>
    <property type="match status" value="1"/>
</dbReference>
<feature type="compositionally biased region" description="Gly residues" evidence="3">
    <location>
        <begin position="407"/>
        <end position="424"/>
    </location>
</feature>
<comment type="caution">
    <text evidence="6">The sequence shown here is derived from an EMBL/GenBank/DDBJ whole genome shotgun (WGS) entry which is preliminary data.</text>
</comment>
<feature type="compositionally biased region" description="Polar residues" evidence="3">
    <location>
        <begin position="841"/>
        <end position="873"/>
    </location>
</feature>
<dbReference type="Gene3D" id="4.10.1240.50">
    <property type="match status" value="1"/>
</dbReference>
<feature type="compositionally biased region" description="Low complexity" evidence="3">
    <location>
        <begin position="667"/>
        <end position="679"/>
    </location>
</feature>
<feature type="compositionally biased region" description="Basic residues" evidence="3">
    <location>
        <begin position="636"/>
        <end position="645"/>
    </location>
</feature>
<feature type="compositionally biased region" description="Polar residues" evidence="3">
    <location>
        <begin position="976"/>
        <end position="991"/>
    </location>
</feature>
<organism evidence="6 7">
    <name type="scientific">Fragariocoptes setiger</name>
    <dbReference type="NCBI Taxonomy" id="1670756"/>
    <lineage>
        <taxon>Eukaryota</taxon>
        <taxon>Metazoa</taxon>
        <taxon>Ecdysozoa</taxon>
        <taxon>Arthropoda</taxon>
        <taxon>Chelicerata</taxon>
        <taxon>Arachnida</taxon>
        <taxon>Acari</taxon>
        <taxon>Acariformes</taxon>
        <taxon>Trombidiformes</taxon>
        <taxon>Prostigmata</taxon>
        <taxon>Eupodina</taxon>
        <taxon>Eriophyoidea</taxon>
        <taxon>Phytoptidae</taxon>
        <taxon>Fragariocoptes</taxon>
    </lineage>
</organism>
<evidence type="ECO:0008006" key="8">
    <source>
        <dbReference type="Google" id="ProtNLM"/>
    </source>
</evidence>
<feature type="region of interest" description="Disordered" evidence="3">
    <location>
        <begin position="820"/>
        <end position="898"/>
    </location>
</feature>
<evidence type="ECO:0000259" key="4">
    <source>
        <dbReference type="PROSITE" id="PS51156"/>
    </source>
</evidence>
<evidence type="ECO:0000256" key="2">
    <source>
        <dbReference type="ARBA" id="ARBA00023242"/>
    </source>
</evidence>
<gene>
    <name evidence="6" type="ORF">GZH46_01346</name>
</gene>
<feature type="compositionally biased region" description="Basic and acidic residues" evidence="3">
    <location>
        <begin position="259"/>
        <end position="279"/>
    </location>
</feature>
<evidence type="ECO:0000256" key="1">
    <source>
        <dbReference type="ARBA" id="ARBA00004123"/>
    </source>
</evidence>
<feature type="region of interest" description="Disordered" evidence="3">
    <location>
        <begin position="259"/>
        <end position="306"/>
    </location>
</feature>
<feature type="compositionally biased region" description="Low complexity" evidence="3">
    <location>
        <begin position="173"/>
        <end position="217"/>
    </location>
</feature>
<feature type="compositionally biased region" description="Polar residues" evidence="3">
    <location>
        <begin position="17"/>
        <end position="31"/>
    </location>
</feature>
<name>A0ABQ7S9P6_9ACAR</name>
<evidence type="ECO:0000313" key="7">
    <source>
        <dbReference type="Proteomes" id="UP000825002"/>
    </source>
</evidence>
<feature type="compositionally biased region" description="Basic and acidic residues" evidence="3">
    <location>
        <begin position="480"/>
        <end position="492"/>
    </location>
</feature>
<dbReference type="PANTHER" id="PTHR10865">
    <property type="entry name" value="METASTASIS-ASSOCIATED PROTEIN AND MESODERM INDUCTION EARLY RESPONSE PROTEIN"/>
    <property type="match status" value="1"/>
</dbReference>
<feature type="region of interest" description="Disordered" evidence="3">
    <location>
        <begin position="1"/>
        <end position="32"/>
    </location>
</feature>
<evidence type="ECO:0000313" key="6">
    <source>
        <dbReference type="EMBL" id="KAG9510117.1"/>
    </source>
</evidence>
<dbReference type="Pfam" id="PF00249">
    <property type="entry name" value="Myb_DNA-binding"/>
    <property type="match status" value="1"/>
</dbReference>
<dbReference type="Pfam" id="PF01448">
    <property type="entry name" value="ELM2"/>
    <property type="match status" value="1"/>
</dbReference>
<proteinExistence type="predicted"/>
<dbReference type="InterPro" id="IPR009057">
    <property type="entry name" value="Homeodomain-like_sf"/>
</dbReference>
<dbReference type="EMBL" id="JAIFTH010000228">
    <property type="protein sequence ID" value="KAG9510117.1"/>
    <property type="molecule type" value="Genomic_DNA"/>
</dbReference>
<dbReference type="InterPro" id="IPR040138">
    <property type="entry name" value="MIER/MTA"/>
</dbReference>
<comment type="subcellular location">
    <subcellularLocation>
        <location evidence="1">Nucleus</location>
    </subcellularLocation>
</comment>
<keyword evidence="2" id="KW-0539">Nucleus</keyword>
<evidence type="ECO:0000259" key="5">
    <source>
        <dbReference type="PROSITE" id="PS51293"/>
    </source>
</evidence>
<dbReference type="PANTHER" id="PTHR10865:SF29">
    <property type="entry name" value="METASTASIS ASSOCIATED 1-LIKE, ISOFORM D"/>
    <property type="match status" value="1"/>
</dbReference>
<dbReference type="Gene3D" id="1.10.10.60">
    <property type="entry name" value="Homeodomain-like"/>
    <property type="match status" value="1"/>
</dbReference>
<dbReference type="Proteomes" id="UP000825002">
    <property type="component" value="Unassembled WGS sequence"/>
</dbReference>
<protein>
    <recommendedName>
        <fullName evidence="8">SANT domain-containing protein</fullName>
    </recommendedName>
</protein>
<dbReference type="PROSITE" id="PS51156">
    <property type="entry name" value="ELM2"/>
    <property type="match status" value="1"/>
</dbReference>
<dbReference type="PROSITE" id="PS51293">
    <property type="entry name" value="SANT"/>
    <property type="match status" value="1"/>
</dbReference>
<feature type="compositionally biased region" description="Polar residues" evidence="3">
    <location>
        <begin position="694"/>
        <end position="706"/>
    </location>
</feature>
<feature type="domain" description="ELM2" evidence="4">
    <location>
        <begin position="56"/>
        <end position="157"/>
    </location>
</feature>
<dbReference type="InterPro" id="IPR017884">
    <property type="entry name" value="SANT_dom"/>
</dbReference>
<keyword evidence="7" id="KW-1185">Reference proteome</keyword>
<feature type="domain" description="SANT" evidence="5">
    <location>
        <begin position="328"/>
        <end position="381"/>
    </location>
</feature>
<evidence type="ECO:0000256" key="3">
    <source>
        <dbReference type="SAM" id="MobiDB-lite"/>
    </source>
</evidence>
<sequence>MSGQNRFLLPPSLAGKSASSPNTQAINNDDNPTIVCSVDADFDSYWEEEARNPHRNRIRIGRQYQATVPPLLKPGESDKRKLDDLETLRFCPKKSAHLSKAELDHYFNVANSMNLFASLVETRCLLGKDVTIADLNHIRHKEGLSLASVIQPHPPVSSSSHQSLTVPTNGVRPTSPNQTTLNSSTTSPSSKSNTFASSKSSQAQQSTQQQNQQQSKNVSATNSPSSNGQQSTDKETSRFKINPLIKALSHFISLHHPVDRESGCKKSVTDESPNDENRQSEQAAISPPKEVKMSRSRLARNNSSTAKLDAAKQQAALTCEDVTSQSTNASNDWTREEIELFTKALEICGKNFGLIKKEFFPSKSVRSIVEHYYIGTKELIDTKRKTPPNIADTDACGTLEKAPNNRNGGGGSGNGGSSGGGSGSGTSNSTLTSCNRLSSNTSNTTSGSQSSKSGSGASSNGSTKRASTDDAKISPINSNKTKDVKIPKDAKIHGTSNKSKGHLAEHKLSTGLSSSSTLVDDIKPKVEEDPRLSVYSFDNCNDEPDTVPTSAAGNVGGTFLPRSVLGSEVKALKAKPIIPNANNDTGAAMSSLGSLKFYMDGQLVLKLNAQQDQMAGNEKCQWVQSQDVKLNGVTRNNRKATKRKCSNQPQSLQVGNQPVETVLDNHSNSMSNSVLSSRDSSSDDDDSRDTPSSQHGGQTSSLTSSAKKSRIKTEPRQQRSNSQPPLVIPRQATFPPPLPQVGFNEINNRSPNDILPPWSNAGFAAALNNAAALFLSQNAQELTNQDEVIKSANHNLLDSFIRSPADLMMLNPRNAAAVMQSSPANEYMPPELSGDRGITRANRTNSSKSLNSNRVRTSPTNNPGISNSDQSGGVQRPPRAHSTSSSTSSSSGSTLPFTGSIPSNNSACNYTSPVTPSPSPADHSFCLAGVNQNERNYCHNNGVVDLSLDTSSDIRNHNDSVKNLSTDRKLTKGRASKTSAAVTNTNGTNGARVSPYLK</sequence>
<feature type="compositionally biased region" description="Low complexity" evidence="3">
    <location>
        <begin position="425"/>
        <end position="463"/>
    </location>
</feature>
<feature type="compositionally biased region" description="Low complexity" evidence="3">
    <location>
        <begin position="882"/>
        <end position="894"/>
    </location>
</feature>
<accession>A0ABQ7S9P6</accession>
<feature type="region of interest" description="Disordered" evidence="3">
    <location>
        <begin position="150"/>
        <end position="236"/>
    </location>
</feature>